<dbReference type="AlphaFoldDB" id="A0A9X7Z5P3"/>
<dbReference type="Gene3D" id="3.30.360.10">
    <property type="entry name" value="Dihydrodipicolinate Reductase, domain 2"/>
    <property type="match status" value="1"/>
</dbReference>
<organism evidence="4 5">
    <name type="scientific">Alicyclobacillus mengziensis</name>
    <dbReference type="NCBI Taxonomy" id="2931921"/>
    <lineage>
        <taxon>Bacteria</taxon>
        <taxon>Bacillati</taxon>
        <taxon>Bacillota</taxon>
        <taxon>Bacilli</taxon>
        <taxon>Bacillales</taxon>
        <taxon>Alicyclobacillaceae</taxon>
        <taxon>Alicyclobacillus</taxon>
    </lineage>
</organism>
<feature type="domain" description="GFO/IDH/MocA-like oxidoreductase" evidence="3">
    <location>
        <begin position="147"/>
        <end position="280"/>
    </location>
</feature>
<dbReference type="GO" id="GO:0000166">
    <property type="term" value="F:nucleotide binding"/>
    <property type="evidence" value="ECO:0007669"/>
    <property type="project" value="InterPro"/>
</dbReference>
<proteinExistence type="predicted"/>
<evidence type="ECO:0000256" key="1">
    <source>
        <dbReference type="ARBA" id="ARBA00023002"/>
    </source>
</evidence>
<evidence type="ECO:0000259" key="3">
    <source>
        <dbReference type="Pfam" id="PF22725"/>
    </source>
</evidence>
<sequence>MTAAFVSASKSERSCVCVQAVKIGIIGCGNISEIYLKNAKEFGLNVKRVADIDLSRAEQRAHQFAVPYFGSVEELLSDSEVELVINLTVPQVHADVSLQVLEAGKHVYAEKPIALKLEDAKHLKQVAQKRGLLVGNAPDTFLGGGLQTCRKLIEDGWIGQPVSATAFMAGHGPESWHPNPEFFYQVGGGPMFDMGPYYLTALVHLMGPVKQVAGMTRITFPERTITSVAKFGQKVQVEIPTHVTGLMEFASGAIGQMMTSFDIWGSELPRIEVYGTEGTVSVPDPNTFGGPVRFRRRESKQWDEIPLLYGFTENSRGLGAADMVQSLRTGEPHRANIDLALHVLELMHGFHVASDEKRHYQVESTCDKPQPFPVGFSKEQLALL</sequence>
<dbReference type="InterPro" id="IPR055170">
    <property type="entry name" value="GFO_IDH_MocA-like_dom"/>
</dbReference>
<protein>
    <submittedName>
        <fullName evidence="4">Gfo/Idh/MocA family oxidoreductase</fullName>
    </submittedName>
</protein>
<dbReference type="PANTHER" id="PTHR43818:SF11">
    <property type="entry name" value="BCDNA.GH03377"/>
    <property type="match status" value="1"/>
</dbReference>
<dbReference type="Pfam" id="PF01408">
    <property type="entry name" value="GFO_IDH_MocA"/>
    <property type="match status" value="1"/>
</dbReference>
<reference evidence="4 5" key="1">
    <citation type="submission" date="2021-02" db="EMBL/GenBank/DDBJ databases">
        <title>Alicyclobacillus curvatus sp. nov. and Alicyclobacillus mengziensis sp. nov., two acidophilic bacteria isolated from acid mine drainage.</title>
        <authorList>
            <person name="Huang Y."/>
        </authorList>
    </citation>
    <scope>NUCLEOTIDE SEQUENCE [LARGE SCALE GENOMIC DNA]</scope>
    <source>
        <strain evidence="4 5">S30H14</strain>
    </source>
</reference>
<dbReference type="KEGG" id="afx:JZ786_22290"/>
<dbReference type="PANTHER" id="PTHR43818">
    <property type="entry name" value="BCDNA.GH03377"/>
    <property type="match status" value="1"/>
</dbReference>
<dbReference type="GO" id="GO:0016491">
    <property type="term" value="F:oxidoreductase activity"/>
    <property type="evidence" value="ECO:0007669"/>
    <property type="project" value="UniProtKB-KW"/>
</dbReference>
<dbReference type="InterPro" id="IPR050463">
    <property type="entry name" value="Gfo/Idh/MocA_oxidrdct_glycsds"/>
</dbReference>
<gene>
    <name evidence="4" type="ORF">JZ786_22290</name>
</gene>
<dbReference type="InterPro" id="IPR000683">
    <property type="entry name" value="Gfo/Idh/MocA-like_OxRdtase_N"/>
</dbReference>
<accession>A0A9X7Z5P3</accession>
<dbReference type="InterPro" id="IPR036291">
    <property type="entry name" value="NAD(P)-bd_dom_sf"/>
</dbReference>
<keyword evidence="1" id="KW-0560">Oxidoreductase</keyword>
<feature type="domain" description="Gfo/Idh/MocA-like oxidoreductase N-terminal" evidence="2">
    <location>
        <begin position="21"/>
        <end position="134"/>
    </location>
</feature>
<evidence type="ECO:0000259" key="2">
    <source>
        <dbReference type="Pfam" id="PF01408"/>
    </source>
</evidence>
<evidence type="ECO:0000313" key="5">
    <source>
        <dbReference type="Proteomes" id="UP000663505"/>
    </source>
</evidence>
<keyword evidence="5" id="KW-1185">Reference proteome</keyword>
<dbReference type="EMBL" id="CP071182">
    <property type="protein sequence ID" value="QSO47104.1"/>
    <property type="molecule type" value="Genomic_DNA"/>
</dbReference>
<evidence type="ECO:0000313" key="4">
    <source>
        <dbReference type="EMBL" id="QSO47104.1"/>
    </source>
</evidence>
<dbReference type="Gene3D" id="3.40.50.720">
    <property type="entry name" value="NAD(P)-binding Rossmann-like Domain"/>
    <property type="match status" value="1"/>
</dbReference>
<dbReference type="Pfam" id="PF22725">
    <property type="entry name" value="GFO_IDH_MocA_C3"/>
    <property type="match status" value="1"/>
</dbReference>
<dbReference type="SUPFAM" id="SSF51735">
    <property type="entry name" value="NAD(P)-binding Rossmann-fold domains"/>
    <property type="match status" value="1"/>
</dbReference>
<dbReference type="Proteomes" id="UP000663505">
    <property type="component" value="Chromosome"/>
</dbReference>
<dbReference type="SUPFAM" id="SSF55347">
    <property type="entry name" value="Glyceraldehyde-3-phosphate dehydrogenase-like, C-terminal domain"/>
    <property type="match status" value="1"/>
</dbReference>
<name>A0A9X7Z5P3_9BACL</name>